<accession>A0AAV9X7H0</accession>
<evidence type="ECO:0000313" key="2">
    <source>
        <dbReference type="EMBL" id="KAK6535664.1"/>
    </source>
</evidence>
<dbReference type="PANTHER" id="PTHR35179">
    <property type="entry name" value="PROTEIN CBG02620"/>
    <property type="match status" value="1"/>
</dbReference>
<feature type="region of interest" description="Disordered" evidence="1">
    <location>
        <begin position="268"/>
        <end position="292"/>
    </location>
</feature>
<evidence type="ECO:0008006" key="4">
    <source>
        <dbReference type="Google" id="ProtNLM"/>
    </source>
</evidence>
<keyword evidence="3" id="KW-1185">Reference proteome</keyword>
<evidence type="ECO:0000313" key="3">
    <source>
        <dbReference type="Proteomes" id="UP001365542"/>
    </source>
</evidence>
<dbReference type="AlphaFoldDB" id="A0AAV9X7H0"/>
<gene>
    <name evidence="2" type="ORF">TWF694_002117</name>
</gene>
<reference evidence="2 3" key="1">
    <citation type="submission" date="2019-10" db="EMBL/GenBank/DDBJ databases">
        <authorList>
            <person name="Palmer J.M."/>
        </authorList>
    </citation>
    <scope>NUCLEOTIDE SEQUENCE [LARGE SCALE GENOMIC DNA]</scope>
    <source>
        <strain evidence="2 3">TWF694</strain>
    </source>
</reference>
<evidence type="ECO:0000256" key="1">
    <source>
        <dbReference type="SAM" id="MobiDB-lite"/>
    </source>
</evidence>
<comment type="caution">
    <text evidence="2">The sequence shown here is derived from an EMBL/GenBank/DDBJ whole genome shotgun (WGS) entry which is preliminary data.</text>
</comment>
<feature type="compositionally biased region" description="Low complexity" evidence="1">
    <location>
        <begin position="268"/>
        <end position="286"/>
    </location>
</feature>
<sequence>MNTQAPKNARASKRQKKGQSQAPRDHWMWKDVNNREAIRTIDHATLRPAETAVSSSLGCELLCSYSWQTSKKPTIQVPGTAPTWQDLPLPVTVPPDKGFTFVDQNAERMPEYPFEPLFRAVVSMKPQFQFDKVDVVINRNSLRRLLDFCKGVSLESFRVNLFMIHNTLIVERSEKNGRHFINTPGAGFGKNFEKTFTKFSSDDQKSTGHHRVLSYPLGHLNCVVRFEVDARYDKEDDEAGLQTEDNNQDIEDEGGVSLVGWMDDLSLGSSGPKSSSASRATTPRAPNNGSSSSLRLISAQLSTIMPQSTAAELKTTTRFKSLGQCIPQLWFGRTPWLIVAHHKAGTFDGVNITHVKPDDFIAWETRLQEPLQKMVTLISQLKEAIIEHRGKPCVATFDQTLSPRCIKVYASSLVEKQALSNDLIDQCWATPR</sequence>
<dbReference type="Proteomes" id="UP001365542">
    <property type="component" value="Unassembled WGS sequence"/>
</dbReference>
<dbReference type="EMBL" id="JAVHJO010000010">
    <property type="protein sequence ID" value="KAK6535664.1"/>
    <property type="molecule type" value="Genomic_DNA"/>
</dbReference>
<proteinExistence type="predicted"/>
<organism evidence="2 3">
    <name type="scientific">Orbilia ellipsospora</name>
    <dbReference type="NCBI Taxonomy" id="2528407"/>
    <lineage>
        <taxon>Eukaryota</taxon>
        <taxon>Fungi</taxon>
        <taxon>Dikarya</taxon>
        <taxon>Ascomycota</taxon>
        <taxon>Pezizomycotina</taxon>
        <taxon>Orbiliomycetes</taxon>
        <taxon>Orbiliales</taxon>
        <taxon>Orbiliaceae</taxon>
        <taxon>Orbilia</taxon>
    </lineage>
</organism>
<protein>
    <recommendedName>
        <fullName evidence="4">Geranylgeranyl pyrophosphate synthetase</fullName>
    </recommendedName>
</protein>
<name>A0AAV9X7H0_9PEZI</name>
<feature type="region of interest" description="Disordered" evidence="1">
    <location>
        <begin position="1"/>
        <end position="25"/>
    </location>
</feature>
<dbReference type="PANTHER" id="PTHR35179:SF1">
    <property type="entry name" value="INTEGRAL MEMBRANE PROTEIN"/>
    <property type="match status" value="1"/>
</dbReference>